<keyword evidence="2" id="KW-1185">Reference proteome</keyword>
<organism evidence="1 2">
    <name type="scientific">Clunio marinus</name>
    <dbReference type="NCBI Taxonomy" id="568069"/>
    <lineage>
        <taxon>Eukaryota</taxon>
        <taxon>Metazoa</taxon>
        <taxon>Ecdysozoa</taxon>
        <taxon>Arthropoda</taxon>
        <taxon>Hexapoda</taxon>
        <taxon>Insecta</taxon>
        <taxon>Pterygota</taxon>
        <taxon>Neoptera</taxon>
        <taxon>Endopterygota</taxon>
        <taxon>Diptera</taxon>
        <taxon>Nematocera</taxon>
        <taxon>Chironomoidea</taxon>
        <taxon>Chironomidae</taxon>
        <taxon>Clunio</taxon>
    </lineage>
</organism>
<gene>
    <name evidence="1" type="ORF">CLUMA_CG018690</name>
</gene>
<reference evidence="1 2" key="1">
    <citation type="submission" date="2015-04" db="EMBL/GenBank/DDBJ databases">
        <authorList>
            <person name="Syromyatnikov M.Y."/>
            <person name="Popov V.N."/>
        </authorList>
    </citation>
    <scope>NUCLEOTIDE SEQUENCE [LARGE SCALE GENOMIC DNA]</scope>
</reference>
<sequence length="78" mass="8852">MVASPQGFQNDIRGFVPNSRWENEEIYRDCWSWSLMVLLCALLLPSRVSFGEKSEPETLSFFQCSHSTSQGSSQFAPC</sequence>
<accession>A0A1J1J2I6</accession>
<proteinExistence type="predicted"/>
<dbReference type="EMBL" id="CVRI01000065">
    <property type="protein sequence ID" value="CRL05654.1"/>
    <property type="molecule type" value="Genomic_DNA"/>
</dbReference>
<evidence type="ECO:0000313" key="1">
    <source>
        <dbReference type="EMBL" id="CRL05654.1"/>
    </source>
</evidence>
<dbReference type="Proteomes" id="UP000183832">
    <property type="component" value="Unassembled WGS sequence"/>
</dbReference>
<protein>
    <submittedName>
        <fullName evidence="1">CLUMA_CG018690, isoform A</fullName>
    </submittedName>
</protein>
<dbReference type="AlphaFoldDB" id="A0A1J1J2I6"/>
<name>A0A1J1J2I6_9DIPT</name>
<evidence type="ECO:0000313" key="2">
    <source>
        <dbReference type="Proteomes" id="UP000183832"/>
    </source>
</evidence>